<evidence type="ECO:0000313" key="2">
    <source>
        <dbReference type="EMBL" id="GGD66269.1"/>
    </source>
</evidence>
<keyword evidence="1" id="KW-0812">Transmembrane</keyword>
<name>A0A917DSM0_9BACT</name>
<proteinExistence type="predicted"/>
<dbReference type="EMBL" id="BMKK01000006">
    <property type="protein sequence ID" value="GGD66269.1"/>
    <property type="molecule type" value="Genomic_DNA"/>
</dbReference>
<feature type="transmembrane region" description="Helical" evidence="1">
    <location>
        <begin position="185"/>
        <end position="208"/>
    </location>
</feature>
<reference evidence="2" key="1">
    <citation type="journal article" date="2014" name="Int. J. Syst. Evol. Microbiol.">
        <title>Complete genome sequence of Corynebacterium casei LMG S-19264T (=DSM 44701T), isolated from a smear-ripened cheese.</title>
        <authorList>
            <consortium name="US DOE Joint Genome Institute (JGI-PGF)"/>
            <person name="Walter F."/>
            <person name="Albersmeier A."/>
            <person name="Kalinowski J."/>
            <person name="Ruckert C."/>
        </authorList>
    </citation>
    <scope>NUCLEOTIDE SEQUENCE</scope>
    <source>
        <strain evidence="2">CGMCC 1.15958</strain>
    </source>
</reference>
<dbReference type="PROSITE" id="PS51257">
    <property type="entry name" value="PROKAR_LIPOPROTEIN"/>
    <property type="match status" value="1"/>
</dbReference>
<dbReference type="RefSeq" id="WP_188767439.1">
    <property type="nucleotide sequence ID" value="NZ_BMKK01000006.1"/>
</dbReference>
<protein>
    <submittedName>
        <fullName evidence="2">Uncharacterized protein</fullName>
    </submittedName>
</protein>
<dbReference type="AlphaFoldDB" id="A0A917DSM0"/>
<keyword evidence="1" id="KW-0472">Membrane</keyword>
<comment type="caution">
    <text evidence="2">The sequence shown here is derived from an EMBL/GenBank/DDBJ whole genome shotgun (WGS) entry which is preliminary data.</text>
</comment>
<gene>
    <name evidence="2" type="ORF">GCM10011514_32870</name>
</gene>
<keyword evidence="3" id="KW-1185">Reference proteome</keyword>
<accession>A0A917DSM0</accession>
<organism evidence="2 3">
    <name type="scientific">Emticicia aquatilis</name>
    <dbReference type="NCBI Taxonomy" id="1537369"/>
    <lineage>
        <taxon>Bacteria</taxon>
        <taxon>Pseudomonadati</taxon>
        <taxon>Bacteroidota</taxon>
        <taxon>Cytophagia</taxon>
        <taxon>Cytophagales</taxon>
        <taxon>Leadbetterellaceae</taxon>
        <taxon>Emticicia</taxon>
    </lineage>
</organism>
<evidence type="ECO:0000256" key="1">
    <source>
        <dbReference type="SAM" id="Phobius"/>
    </source>
</evidence>
<reference evidence="2" key="2">
    <citation type="submission" date="2020-09" db="EMBL/GenBank/DDBJ databases">
        <authorList>
            <person name="Sun Q."/>
            <person name="Zhou Y."/>
        </authorList>
    </citation>
    <scope>NUCLEOTIDE SEQUENCE</scope>
    <source>
        <strain evidence="2">CGMCC 1.15958</strain>
    </source>
</reference>
<sequence length="211" mass="23136">MKSIIISTIALVLALTSCQQKQYAYVQQGKVENFESSRKVTQSQVANQTKNEITSTITNNINETNQLAASEVLVLNEETASLNNNISENEVLVYNQESINSNFEKLNKVEAFVEQNTEASFETIKNTDLLKDIELDTNTSANVTKDNDLPLNIPAFLWGCFLGGLGILLVYIFTEDKEQTKKALYGCLTTGGVVAVIYIVLIAIGLSAGTL</sequence>
<evidence type="ECO:0000313" key="3">
    <source>
        <dbReference type="Proteomes" id="UP000609064"/>
    </source>
</evidence>
<dbReference type="Proteomes" id="UP000609064">
    <property type="component" value="Unassembled WGS sequence"/>
</dbReference>
<feature type="transmembrane region" description="Helical" evidence="1">
    <location>
        <begin position="155"/>
        <end position="173"/>
    </location>
</feature>
<keyword evidence="1" id="KW-1133">Transmembrane helix</keyword>